<dbReference type="InterPro" id="IPR019734">
    <property type="entry name" value="TPR_rpt"/>
</dbReference>
<dbReference type="Pfam" id="PF14559">
    <property type="entry name" value="TPR_19"/>
    <property type="match status" value="1"/>
</dbReference>
<keyword evidence="2 3" id="KW-0802">TPR repeat</keyword>
<accession>A0A916S8Q0</accession>
<gene>
    <name evidence="4" type="ORF">GCM10011491_16500</name>
</gene>
<sequence length="287" mass="31061">MWAVCGKKPEPVSERREMSIGAIGAARRGHFVFSAMVVVLAAGVAGCTTTDRTTTGSIARVASARPIEQMNNLELAGAVRSYGLQYQKDPKNKPVALAYANVLGMTGRNDQALAVMRALAIAYPQDRQVLAAYGKSLASAGELEAALDAVRRAQTPAYPDWRLLSAEGAILDQMGQPEGARALYRRALEIQPNEASILSNFGMSYMLTGDLKSAENYMRNAAMAPGADSRVRQNLALAVGLQGRFQEAEAIARRELSPQQAEANIQYLRAMLAQQNSWNMLKDKPKS</sequence>
<dbReference type="PIRSF" id="PIRSF035836">
    <property type="entry name" value="UCP035836"/>
    <property type="match status" value="1"/>
</dbReference>
<dbReference type="SUPFAM" id="SSF48452">
    <property type="entry name" value="TPR-like"/>
    <property type="match status" value="1"/>
</dbReference>
<proteinExistence type="predicted"/>
<keyword evidence="1" id="KW-0677">Repeat</keyword>
<dbReference type="Proteomes" id="UP000646478">
    <property type="component" value="Unassembled WGS sequence"/>
</dbReference>
<evidence type="ECO:0000256" key="1">
    <source>
        <dbReference type="ARBA" id="ARBA00022737"/>
    </source>
</evidence>
<dbReference type="EMBL" id="BMHH01000005">
    <property type="protein sequence ID" value="GGA89328.1"/>
    <property type="molecule type" value="Genomic_DNA"/>
</dbReference>
<dbReference type="Gene3D" id="1.25.40.10">
    <property type="entry name" value="Tetratricopeptide repeat domain"/>
    <property type="match status" value="2"/>
</dbReference>
<organism evidence="4 5">
    <name type="scientific">Brucella endophytica</name>
    <dbReference type="NCBI Taxonomy" id="1963359"/>
    <lineage>
        <taxon>Bacteria</taxon>
        <taxon>Pseudomonadati</taxon>
        <taxon>Pseudomonadota</taxon>
        <taxon>Alphaproteobacteria</taxon>
        <taxon>Hyphomicrobiales</taxon>
        <taxon>Brucellaceae</taxon>
        <taxon>Brucella/Ochrobactrum group</taxon>
        <taxon>Brucella</taxon>
    </lineage>
</organism>
<dbReference type="InterPro" id="IPR014596">
    <property type="entry name" value="UCP035836"/>
</dbReference>
<evidence type="ECO:0008006" key="6">
    <source>
        <dbReference type="Google" id="ProtNLM"/>
    </source>
</evidence>
<name>A0A916S8Q0_9HYPH</name>
<dbReference type="AlphaFoldDB" id="A0A916S8Q0"/>
<reference evidence="4" key="1">
    <citation type="journal article" date="2014" name="Int. J. Syst. Evol. Microbiol.">
        <title>Complete genome sequence of Corynebacterium casei LMG S-19264T (=DSM 44701T), isolated from a smear-ripened cheese.</title>
        <authorList>
            <consortium name="US DOE Joint Genome Institute (JGI-PGF)"/>
            <person name="Walter F."/>
            <person name="Albersmeier A."/>
            <person name="Kalinowski J."/>
            <person name="Ruckert C."/>
        </authorList>
    </citation>
    <scope>NUCLEOTIDE SEQUENCE</scope>
    <source>
        <strain evidence="4">CGMCC 1.15082</strain>
    </source>
</reference>
<feature type="repeat" description="TPR" evidence="3">
    <location>
        <begin position="161"/>
        <end position="194"/>
    </location>
</feature>
<dbReference type="InterPro" id="IPR011990">
    <property type="entry name" value="TPR-like_helical_dom_sf"/>
</dbReference>
<keyword evidence="5" id="KW-1185">Reference proteome</keyword>
<dbReference type="PANTHER" id="PTHR44216">
    <property type="entry name" value="PROTEIN O-MANNOSYL-TRANSFERASE TMTC2"/>
    <property type="match status" value="1"/>
</dbReference>
<dbReference type="SMART" id="SM00028">
    <property type="entry name" value="TPR"/>
    <property type="match status" value="2"/>
</dbReference>
<evidence type="ECO:0000313" key="4">
    <source>
        <dbReference type="EMBL" id="GGA89328.1"/>
    </source>
</evidence>
<evidence type="ECO:0000256" key="2">
    <source>
        <dbReference type="ARBA" id="ARBA00022803"/>
    </source>
</evidence>
<dbReference type="PANTHER" id="PTHR44216:SF3">
    <property type="entry name" value="PROTEIN O-MANNOSYL-TRANSFERASE TMTC2"/>
    <property type="match status" value="1"/>
</dbReference>
<evidence type="ECO:0000256" key="3">
    <source>
        <dbReference type="PROSITE-ProRule" id="PRU00339"/>
    </source>
</evidence>
<dbReference type="InterPro" id="IPR013105">
    <property type="entry name" value="TPR_2"/>
</dbReference>
<dbReference type="Pfam" id="PF07719">
    <property type="entry name" value="TPR_2"/>
    <property type="match status" value="1"/>
</dbReference>
<protein>
    <recommendedName>
        <fullName evidence="6">Pilus assembly protein TadD</fullName>
    </recommendedName>
</protein>
<dbReference type="InterPro" id="IPR052384">
    <property type="entry name" value="TMTC_O-mannosyltransferase"/>
</dbReference>
<comment type="caution">
    <text evidence="4">The sequence shown here is derived from an EMBL/GenBank/DDBJ whole genome shotgun (WGS) entry which is preliminary data.</text>
</comment>
<reference evidence="4" key="2">
    <citation type="submission" date="2020-09" db="EMBL/GenBank/DDBJ databases">
        <authorList>
            <person name="Sun Q."/>
            <person name="Zhou Y."/>
        </authorList>
    </citation>
    <scope>NUCLEOTIDE SEQUENCE</scope>
    <source>
        <strain evidence="4">CGMCC 1.15082</strain>
    </source>
</reference>
<evidence type="ECO:0000313" key="5">
    <source>
        <dbReference type="Proteomes" id="UP000646478"/>
    </source>
</evidence>
<dbReference type="PROSITE" id="PS50005">
    <property type="entry name" value="TPR"/>
    <property type="match status" value="1"/>
</dbReference>